<keyword evidence="6 7" id="KW-0472">Membrane</keyword>
<keyword evidence="5 7" id="KW-1133">Transmembrane helix</keyword>
<evidence type="ECO:0000256" key="5">
    <source>
        <dbReference type="ARBA" id="ARBA00022989"/>
    </source>
</evidence>
<feature type="transmembrane region" description="Helical" evidence="7">
    <location>
        <begin position="199"/>
        <end position="219"/>
    </location>
</feature>
<dbReference type="CDD" id="cd17417">
    <property type="entry name" value="MFS_NPF5"/>
    <property type="match status" value="1"/>
</dbReference>
<dbReference type="Gene3D" id="1.20.1250.20">
    <property type="entry name" value="MFS general substrate transporter like domains"/>
    <property type="match status" value="2"/>
</dbReference>
<evidence type="ECO:0000313" key="8">
    <source>
        <dbReference type="EMBL" id="PKI57515.1"/>
    </source>
</evidence>
<reference evidence="8 9" key="1">
    <citation type="submission" date="2017-11" db="EMBL/GenBank/DDBJ databases">
        <title>De-novo sequencing of pomegranate (Punica granatum L.) genome.</title>
        <authorList>
            <person name="Akparov Z."/>
            <person name="Amiraslanov A."/>
            <person name="Hajiyeva S."/>
            <person name="Abbasov M."/>
            <person name="Kaur K."/>
            <person name="Hamwieh A."/>
            <person name="Solovyev V."/>
            <person name="Salamov A."/>
            <person name="Braich B."/>
            <person name="Kosarev P."/>
            <person name="Mahmoud A."/>
            <person name="Hajiyev E."/>
            <person name="Babayeva S."/>
            <person name="Izzatullayeva V."/>
            <person name="Mammadov A."/>
            <person name="Mammadov A."/>
            <person name="Sharifova S."/>
            <person name="Ojaghi J."/>
            <person name="Eynullazada K."/>
            <person name="Bayramov B."/>
            <person name="Abdulazimova A."/>
            <person name="Shahmuradov I."/>
        </authorList>
    </citation>
    <scope>NUCLEOTIDE SEQUENCE [LARGE SCALE GENOMIC DNA]</scope>
    <source>
        <strain evidence="9">cv. AG2017</strain>
        <tissue evidence="8">Leaf</tissue>
    </source>
</reference>
<sequence>MAAVSGPGGGARSPLLDDVVNGAVDHRGQPVRRSSSGGWTSAGFIIGVEVAERFAYYGISSNLINYLTGPLGQSVATAAENVSAWEGMASLSPLLGAFIADSFLGRYRTIVIASVVYIAALGLLTLSAVLPSLRPSDCQTAENNSCSPPLHQVVLFFFSLYLVAIAQGGHKPCVQAFGADQFDGQNPQECKAKSSFFNWWYFSALGLFLLGTKTYRFSIKGGERSPFLRFLNKALLAPDGSEDGKICTFSEVEEAKAVLGLSPIWATGLVYAVVFQQPITFFNKQGVTMDRSIRPGLNIPSASLQSFIGIGTVLFIPIYERVLVPLARAFTGRPVGITMLQRIGIGMFLSITSMVVAALVESERLKTARECGLIDKPNATVPMSVWWLIPQYVLIGVSDVFTMVGLQEFFYDQVPSEWRSIGLSLYLSIFGVGSFLSSFLVSAIEKATGGGGREGWFANNLNKAHLDYFYWLLAGMSALELIAFIYFANSYVYNRARQS</sequence>
<dbReference type="PROSITE" id="PS01022">
    <property type="entry name" value="PTR2_1"/>
    <property type="match status" value="1"/>
</dbReference>
<dbReference type="Pfam" id="PF00854">
    <property type="entry name" value="PTR2"/>
    <property type="match status" value="2"/>
</dbReference>
<feature type="transmembrane region" description="Helical" evidence="7">
    <location>
        <begin position="257"/>
        <end position="275"/>
    </location>
</feature>
<dbReference type="GO" id="GO:0071916">
    <property type="term" value="F:dipeptide transmembrane transporter activity"/>
    <property type="evidence" value="ECO:0007669"/>
    <property type="project" value="InterPro"/>
</dbReference>
<comment type="subcellular location">
    <subcellularLocation>
        <location evidence="1">Membrane</location>
        <topology evidence="1">Multi-pass membrane protein</topology>
    </subcellularLocation>
</comment>
<accession>A0A2I0JMK6</accession>
<comment type="caution">
    <text evidence="8">The sequence shown here is derived from an EMBL/GenBank/DDBJ whole genome shotgun (WGS) entry which is preliminary data.</text>
</comment>
<dbReference type="GO" id="GO:0016020">
    <property type="term" value="C:membrane"/>
    <property type="evidence" value="ECO:0007669"/>
    <property type="project" value="UniProtKB-SubCell"/>
</dbReference>
<dbReference type="InterPro" id="IPR000109">
    <property type="entry name" value="POT_fam"/>
</dbReference>
<evidence type="ECO:0008006" key="10">
    <source>
        <dbReference type="Google" id="ProtNLM"/>
    </source>
</evidence>
<evidence type="ECO:0000256" key="2">
    <source>
        <dbReference type="ARBA" id="ARBA00005982"/>
    </source>
</evidence>
<dbReference type="Proteomes" id="UP000233551">
    <property type="component" value="Unassembled WGS sequence"/>
</dbReference>
<protein>
    <recommendedName>
        <fullName evidence="10">Protein NRT1/ PTR FAMILY 5.10-like</fullName>
    </recommendedName>
</protein>
<evidence type="ECO:0000256" key="4">
    <source>
        <dbReference type="ARBA" id="ARBA00022692"/>
    </source>
</evidence>
<evidence type="ECO:0000313" key="9">
    <source>
        <dbReference type="Proteomes" id="UP000233551"/>
    </source>
</evidence>
<dbReference type="InterPro" id="IPR044739">
    <property type="entry name" value="NRT1/PTR"/>
</dbReference>
<dbReference type="SUPFAM" id="SSF103473">
    <property type="entry name" value="MFS general substrate transporter"/>
    <property type="match status" value="1"/>
</dbReference>
<feature type="transmembrane region" description="Helical" evidence="7">
    <location>
        <begin position="150"/>
        <end position="166"/>
    </location>
</feature>
<evidence type="ECO:0000256" key="7">
    <source>
        <dbReference type="SAM" id="Phobius"/>
    </source>
</evidence>
<dbReference type="InterPro" id="IPR018456">
    <property type="entry name" value="PTR2_symporter_CS"/>
</dbReference>
<dbReference type="EMBL" id="PGOL01001505">
    <property type="protein sequence ID" value="PKI57515.1"/>
    <property type="molecule type" value="Genomic_DNA"/>
</dbReference>
<feature type="transmembrane region" description="Helical" evidence="7">
    <location>
        <begin position="339"/>
        <end position="360"/>
    </location>
</feature>
<evidence type="ECO:0000256" key="1">
    <source>
        <dbReference type="ARBA" id="ARBA00004141"/>
    </source>
</evidence>
<dbReference type="PANTHER" id="PTHR11654">
    <property type="entry name" value="OLIGOPEPTIDE TRANSPORTER-RELATED"/>
    <property type="match status" value="1"/>
</dbReference>
<feature type="transmembrane region" description="Helical" evidence="7">
    <location>
        <begin position="296"/>
        <end position="319"/>
    </location>
</feature>
<proteinExistence type="inferred from homology"/>
<keyword evidence="9" id="KW-1185">Reference proteome</keyword>
<dbReference type="FunFam" id="1.20.1250.20:FF:001017">
    <property type="entry name" value="Os08g0527700 protein"/>
    <property type="match status" value="1"/>
</dbReference>
<dbReference type="GO" id="GO:0042937">
    <property type="term" value="F:tripeptide transmembrane transporter activity"/>
    <property type="evidence" value="ECO:0007669"/>
    <property type="project" value="InterPro"/>
</dbReference>
<comment type="similarity">
    <text evidence="2">Belongs to the major facilitator superfamily. Proton-dependent oligopeptide transporter (POT/PTR) (TC 2.A.17) family.</text>
</comment>
<feature type="transmembrane region" description="Helical" evidence="7">
    <location>
        <begin position="423"/>
        <end position="444"/>
    </location>
</feature>
<keyword evidence="3" id="KW-0597">Phosphoprotein</keyword>
<dbReference type="AlphaFoldDB" id="A0A2I0JMK6"/>
<keyword evidence="4 7" id="KW-0812">Transmembrane</keyword>
<evidence type="ECO:0000256" key="6">
    <source>
        <dbReference type="ARBA" id="ARBA00023136"/>
    </source>
</evidence>
<name>A0A2I0JMK6_PUNGR</name>
<feature type="transmembrane region" description="Helical" evidence="7">
    <location>
        <begin position="468"/>
        <end position="488"/>
    </location>
</feature>
<dbReference type="InterPro" id="IPR036259">
    <property type="entry name" value="MFS_trans_sf"/>
</dbReference>
<evidence type="ECO:0000256" key="3">
    <source>
        <dbReference type="ARBA" id="ARBA00022553"/>
    </source>
</evidence>
<feature type="transmembrane region" description="Helical" evidence="7">
    <location>
        <begin position="110"/>
        <end position="130"/>
    </location>
</feature>
<gene>
    <name evidence="8" type="ORF">CRG98_022166</name>
</gene>
<organism evidence="8 9">
    <name type="scientific">Punica granatum</name>
    <name type="common">Pomegranate</name>
    <dbReference type="NCBI Taxonomy" id="22663"/>
    <lineage>
        <taxon>Eukaryota</taxon>
        <taxon>Viridiplantae</taxon>
        <taxon>Streptophyta</taxon>
        <taxon>Embryophyta</taxon>
        <taxon>Tracheophyta</taxon>
        <taxon>Spermatophyta</taxon>
        <taxon>Magnoliopsida</taxon>
        <taxon>eudicotyledons</taxon>
        <taxon>Gunneridae</taxon>
        <taxon>Pentapetalae</taxon>
        <taxon>rosids</taxon>
        <taxon>malvids</taxon>
        <taxon>Myrtales</taxon>
        <taxon>Lythraceae</taxon>
        <taxon>Punica</taxon>
    </lineage>
</organism>